<accession>A0AAW1SVP8</accession>
<dbReference type="AlphaFoldDB" id="A0AAW1SVP8"/>
<evidence type="ECO:0000313" key="11">
    <source>
        <dbReference type="Proteomes" id="UP001485043"/>
    </source>
</evidence>
<feature type="region of interest" description="Disordered" evidence="8">
    <location>
        <begin position="211"/>
        <end position="234"/>
    </location>
</feature>
<keyword evidence="3" id="KW-0507">mRNA processing</keyword>
<organism evidence="10 11">
    <name type="scientific">Apatococcus fuscideae</name>
    <dbReference type="NCBI Taxonomy" id="2026836"/>
    <lineage>
        <taxon>Eukaryota</taxon>
        <taxon>Viridiplantae</taxon>
        <taxon>Chlorophyta</taxon>
        <taxon>core chlorophytes</taxon>
        <taxon>Trebouxiophyceae</taxon>
        <taxon>Chlorellales</taxon>
        <taxon>Chlorellaceae</taxon>
        <taxon>Apatococcus</taxon>
    </lineage>
</organism>
<evidence type="ECO:0000256" key="4">
    <source>
        <dbReference type="ARBA" id="ARBA00023015"/>
    </source>
</evidence>
<reference evidence="10 11" key="1">
    <citation type="journal article" date="2024" name="Nat. Commun.">
        <title>Phylogenomics reveals the evolutionary origins of lichenization in chlorophyte algae.</title>
        <authorList>
            <person name="Puginier C."/>
            <person name="Libourel C."/>
            <person name="Otte J."/>
            <person name="Skaloud P."/>
            <person name="Haon M."/>
            <person name="Grisel S."/>
            <person name="Petersen M."/>
            <person name="Berrin J.G."/>
            <person name="Delaux P.M."/>
            <person name="Dal Grande F."/>
            <person name="Keller J."/>
        </authorList>
    </citation>
    <scope>NUCLEOTIDE SEQUENCE [LARGE SCALE GENOMIC DNA]</scope>
    <source>
        <strain evidence="10 11">SAG 2523</strain>
    </source>
</reference>
<gene>
    <name evidence="10" type="ORF">WJX84_003918</name>
</gene>
<evidence type="ECO:0000259" key="9">
    <source>
        <dbReference type="Pfam" id="PF04696"/>
    </source>
</evidence>
<feature type="compositionally biased region" description="Basic and acidic residues" evidence="8">
    <location>
        <begin position="410"/>
        <end position="421"/>
    </location>
</feature>
<feature type="compositionally biased region" description="Basic and acidic residues" evidence="8">
    <location>
        <begin position="69"/>
        <end position="140"/>
    </location>
</feature>
<dbReference type="PANTHER" id="PTHR12707">
    <property type="entry name" value="PINN"/>
    <property type="match status" value="1"/>
</dbReference>
<evidence type="ECO:0000256" key="1">
    <source>
        <dbReference type="ARBA" id="ARBA00004123"/>
    </source>
</evidence>
<keyword evidence="7" id="KW-0539">Nucleus</keyword>
<evidence type="ECO:0000256" key="7">
    <source>
        <dbReference type="ARBA" id="ARBA00023242"/>
    </source>
</evidence>
<name>A0AAW1SVP8_9CHLO</name>
<feature type="compositionally biased region" description="Acidic residues" evidence="8">
    <location>
        <begin position="432"/>
        <end position="448"/>
    </location>
</feature>
<comment type="caution">
    <text evidence="10">The sequence shown here is derived from an EMBL/GenBank/DDBJ whole genome shotgun (WGS) entry which is preliminary data.</text>
</comment>
<dbReference type="EMBL" id="JALJOV010000932">
    <property type="protein sequence ID" value="KAK9858392.1"/>
    <property type="molecule type" value="Genomic_DNA"/>
</dbReference>
<sequence>MALDIDVLQQELQVIQQQREVVNENLRAFGPALRGRGGRGGRGGFAGRGPMGPPLAGRLEFRAPGPSPRDFRGPEGPGHSRDGHSRPLREGPDRPFRDGPERPFREGPRPSFRDAPGRDFRPEPLDQRRSSLMGEDRSHDSQAALSEAQPGAKRKLASAVVVADDIDAEAGGAAAKRPKQELVTELPSVKKRNQRMFGSLLGHLGKFREEDSKFKQSDAAQKRKEAMQQAELRKREEAAKARELAKLEMIAKRQAEIDKKRDLNAQADIKRLEIMVAQRIRHHVKLAQFLRTKAGPPLLWLPKTRLEATDALLEEQQTLLQLWQAQELERLEEEKLRILGRLQQPRPPALKSVVTIPAENGAQAEEEAEEEGNDGEDDGEAQADAEAVARETAEAAAAGPAAANGSAAPHAEDSGRYEPTRSPEPQAAEEQPVQEEPMEDDIDNPYED</sequence>
<evidence type="ECO:0000256" key="5">
    <source>
        <dbReference type="ARBA" id="ARBA00023163"/>
    </source>
</evidence>
<dbReference type="GO" id="GO:0008380">
    <property type="term" value="P:RNA splicing"/>
    <property type="evidence" value="ECO:0007669"/>
    <property type="project" value="UniProtKB-KW"/>
</dbReference>
<comment type="subcellular location">
    <subcellularLocation>
        <location evidence="1">Nucleus</location>
    </subcellularLocation>
</comment>
<dbReference type="GO" id="GO:0006397">
    <property type="term" value="P:mRNA processing"/>
    <property type="evidence" value="ECO:0007669"/>
    <property type="project" value="UniProtKB-KW"/>
</dbReference>
<feature type="domain" description="Pinin/SDK/MemA protein" evidence="9">
    <location>
        <begin position="189"/>
        <end position="317"/>
    </location>
</feature>
<keyword evidence="11" id="KW-1185">Reference proteome</keyword>
<keyword evidence="5" id="KW-0804">Transcription</keyword>
<comment type="similarity">
    <text evidence="2">Belongs to the pinin family.</text>
</comment>
<feature type="compositionally biased region" description="Acidic residues" evidence="8">
    <location>
        <begin position="364"/>
        <end position="383"/>
    </location>
</feature>
<feature type="region of interest" description="Disordered" evidence="8">
    <location>
        <begin position="350"/>
        <end position="448"/>
    </location>
</feature>
<dbReference type="InterPro" id="IPR039853">
    <property type="entry name" value="Pinin"/>
</dbReference>
<feature type="compositionally biased region" description="Low complexity" evidence="8">
    <location>
        <begin position="394"/>
        <end position="409"/>
    </location>
</feature>
<dbReference type="PANTHER" id="PTHR12707:SF0">
    <property type="entry name" value="PININ"/>
    <property type="match status" value="1"/>
</dbReference>
<dbReference type="GO" id="GO:0071013">
    <property type="term" value="C:catalytic step 2 spliceosome"/>
    <property type="evidence" value="ECO:0007669"/>
    <property type="project" value="TreeGrafter"/>
</dbReference>
<dbReference type="Pfam" id="PF04696">
    <property type="entry name" value="Pinin_SDK_memA"/>
    <property type="match status" value="1"/>
</dbReference>
<keyword evidence="4" id="KW-0805">Transcription regulation</keyword>
<protein>
    <recommendedName>
        <fullName evidence="9">Pinin/SDK/MemA protein domain-containing protein</fullName>
    </recommendedName>
</protein>
<proteinExistence type="inferred from homology"/>
<dbReference type="Proteomes" id="UP001485043">
    <property type="component" value="Unassembled WGS sequence"/>
</dbReference>
<evidence type="ECO:0000313" key="10">
    <source>
        <dbReference type="EMBL" id="KAK9858392.1"/>
    </source>
</evidence>
<feature type="compositionally biased region" description="Gly residues" evidence="8">
    <location>
        <begin position="38"/>
        <end position="50"/>
    </location>
</feature>
<evidence type="ECO:0000256" key="8">
    <source>
        <dbReference type="SAM" id="MobiDB-lite"/>
    </source>
</evidence>
<keyword evidence="6" id="KW-0508">mRNA splicing</keyword>
<evidence type="ECO:0000256" key="3">
    <source>
        <dbReference type="ARBA" id="ARBA00022664"/>
    </source>
</evidence>
<evidence type="ECO:0000256" key="6">
    <source>
        <dbReference type="ARBA" id="ARBA00023187"/>
    </source>
</evidence>
<feature type="region of interest" description="Disordered" evidence="8">
    <location>
        <begin position="30"/>
        <end position="158"/>
    </location>
</feature>
<evidence type="ECO:0000256" key="2">
    <source>
        <dbReference type="ARBA" id="ARBA00010386"/>
    </source>
</evidence>
<dbReference type="InterPro" id="IPR006786">
    <property type="entry name" value="Pinin_SDK_MemA"/>
</dbReference>